<dbReference type="HOGENOM" id="CLU_381295_0_0_1"/>
<dbReference type="RefSeq" id="XP_013283877.1">
    <property type="nucleotide sequence ID" value="XM_013428423.1"/>
</dbReference>
<evidence type="ECO:0000256" key="1">
    <source>
        <dbReference type="SAM" id="MobiDB-lite"/>
    </source>
</evidence>
<reference evidence="3 4" key="1">
    <citation type="submission" date="2015-01" db="EMBL/GenBank/DDBJ databases">
        <title>The Genome Sequence of Fonsecaea pedrosoi CBS 271.37.</title>
        <authorList>
            <consortium name="The Broad Institute Genomics Platform"/>
            <person name="Cuomo C."/>
            <person name="de Hoog S."/>
            <person name="Gorbushina A."/>
            <person name="Stielow B."/>
            <person name="Teixiera M."/>
            <person name="Abouelleil A."/>
            <person name="Chapman S.B."/>
            <person name="Priest M."/>
            <person name="Young S.K."/>
            <person name="Wortman J."/>
            <person name="Nusbaum C."/>
            <person name="Birren B."/>
        </authorList>
    </citation>
    <scope>NUCLEOTIDE SEQUENCE [LARGE SCALE GENOMIC DNA]</scope>
    <source>
        <strain evidence="3 4">CBS 271.37</strain>
    </source>
</reference>
<accession>A0A0D2H632</accession>
<protein>
    <submittedName>
        <fullName evidence="3">Unplaced genomic scaffold supercont1.4, whole genome shotgun sequence</fullName>
    </submittedName>
</protein>
<feature type="compositionally biased region" description="Acidic residues" evidence="1">
    <location>
        <begin position="243"/>
        <end position="266"/>
    </location>
</feature>
<feature type="region of interest" description="Disordered" evidence="1">
    <location>
        <begin position="220"/>
        <end position="267"/>
    </location>
</feature>
<feature type="region of interest" description="Disordered" evidence="1">
    <location>
        <begin position="581"/>
        <end position="621"/>
    </location>
</feature>
<name>A0A0D2H632_9EURO</name>
<feature type="compositionally biased region" description="Basic residues" evidence="1">
    <location>
        <begin position="676"/>
        <end position="686"/>
    </location>
</feature>
<feature type="compositionally biased region" description="Basic and acidic residues" evidence="1">
    <location>
        <begin position="606"/>
        <end position="617"/>
    </location>
</feature>
<evidence type="ECO:0000313" key="4">
    <source>
        <dbReference type="Proteomes" id="UP000053029"/>
    </source>
</evidence>
<feature type="compositionally biased region" description="Basic and acidic residues" evidence="1">
    <location>
        <begin position="705"/>
        <end position="726"/>
    </location>
</feature>
<dbReference type="GeneID" id="25306174"/>
<feature type="region of interest" description="Disordered" evidence="1">
    <location>
        <begin position="351"/>
        <end position="386"/>
    </location>
</feature>
<dbReference type="OrthoDB" id="5412288at2759"/>
<keyword evidence="4" id="KW-1185">Reference proteome</keyword>
<dbReference type="Proteomes" id="UP000053029">
    <property type="component" value="Unassembled WGS sequence"/>
</dbReference>
<dbReference type="EMBL" id="KN846972">
    <property type="protein sequence ID" value="KIW80069.1"/>
    <property type="molecule type" value="Genomic_DNA"/>
</dbReference>
<feature type="region of interest" description="Disordered" evidence="1">
    <location>
        <begin position="473"/>
        <end position="494"/>
    </location>
</feature>
<dbReference type="AlphaFoldDB" id="A0A0D2H632"/>
<gene>
    <name evidence="3" type="ORF">Z517_06684</name>
</gene>
<dbReference type="Pfam" id="PF10680">
    <property type="entry name" value="RRN9"/>
    <property type="match status" value="1"/>
</dbReference>
<feature type="compositionally biased region" description="Low complexity" evidence="1">
    <location>
        <begin position="370"/>
        <end position="386"/>
    </location>
</feature>
<feature type="compositionally biased region" description="Basic and acidic residues" evidence="1">
    <location>
        <begin position="301"/>
        <end position="313"/>
    </location>
</feature>
<feature type="compositionally biased region" description="Polar residues" evidence="1">
    <location>
        <begin position="590"/>
        <end position="602"/>
    </location>
</feature>
<feature type="region of interest" description="Disordered" evidence="1">
    <location>
        <begin position="650"/>
        <end position="726"/>
    </location>
</feature>
<feature type="region of interest" description="Disordered" evidence="1">
    <location>
        <begin position="114"/>
        <end position="176"/>
    </location>
</feature>
<feature type="compositionally biased region" description="Basic and acidic residues" evidence="1">
    <location>
        <begin position="358"/>
        <end position="369"/>
    </location>
</feature>
<proteinExistence type="predicted"/>
<feature type="compositionally biased region" description="Basic and acidic residues" evidence="1">
    <location>
        <begin position="233"/>
        <end position="242"/>
    </location>
</feature>
<feature type="compositionally biased region" description="Acidic residues" evidence="1">
    <location>
        <begin position="485"/>
        <end position="494"/>
    </location>
</feature>
<sequence>MDSDAENEVPVPDPVFPSSPARPTVAGAPDINTSQSRGPVAPRTVPYVTLDDKFAQGEEGKTYFSRPNRYFGPVSTWNSWTKAERTVALSLDRVRSQDLSIHLFDAFGLKRKLRQEGGGGRESKRSKKGKERASSVLSTTSRDDEDESNQARHTGGRNGLARSWTAWPIPPDQVPREELLPRMEGDGGYRMAVDSRPSANLEEWLIATATRIARERWNERRWEAPSTTGASQRDMKVDHGEAEVDVPEDQEAVEEAESPDSPEATEEPVFYSQPFSFYDDDDAAEQASVPAEGESDSDTSETERRPVPLADDEKAREYFLPSARHILSQVDDLLLGLHKARYAYAFKPPSKRRAKYSHSPEDDTSDFARGRSGSRPAARQRARSASVFTDISSASVPSAASGARSRRVENLGLRDWSDVMGMATLTRWDPAVVERASRRCAKLFDGNMLYRTFYEGEGKDGSASHFTEHLAYESESQAPSRTGEQEAESTEDEGLLIRTSRPCERCQATKGECQPANGEHGGARTCRNCQEMGNACSGIQVQVVKNDHICPHQSCPRHKVPFRKRWYLHRHLESVHRQRRGSWAIKKTPASRSTSISANSANLEFDTDRESDNDPEHQIVCPVPSCPRARVPFSKGKKLYEHIRRMHPDMDVDKVKKSEASRRGEKRGRWRDERRTRSKSKSRSKSRFGDVSRSQSRTRSRRAGATREEYGESENESKWRSIDEDR</sequence>
<dbReference type="VEuPathDB" id="FungiDB:Z517_06684"/>
<evidence type="ECO:0000313" key="3">
    <source>
        <dbReference type="EMBL" id="KIW80069.1"/>
    </source>
</evidence>
<evidence type="ECO:0000259" key="2">
    <source>
        <dbReference type="Pfam" id="PF10680"/>
    </source>
</evidence>
<feature type="region of interest" description="Disordered" evidence="1">
    <location>
        <begin position="283"/>
        <end position="313"/>
    </location>
</feature>
<feature type="domain" description="Rrn9" evidence="2">
    <location>
        <begin position="91"/>
        <end position="178"/>
    </location>
</feature>
<organism evidence="3 4">
    <name type="scientific">Fonsecaea pedrosoi CBS 271.37</name>
    <dbReference type="NCBI Taxonomy" id="1442368"/>
    <lineage>
        <taxon>Eukaryota</taxon>
        <taxon>Fungi</taxon>
        <taxon>Dikarya</taxon>
        <taxon>Ascomycota</taxon>
        <taxon>Pezizomycotina</taxon>
        <taxon>Eurotiomycetes</taxon>
        <taxon>Chaetothyriomycetidae</taxon>
        <taxon>Chaetothyriales</taxon>
        <taxon>Herpotrichiellaceae</taxon>
        <taxon>Fonsecaea</taxon>
    </lineage>
</organism>
<dbReference type="InterPro" id="IPR019622">
    <property type="entry name" value="Rrn9_dom"/>
</dbReference>
<dbReference type="STRING" id="1442368.A0A0D2H632"/>
<feature type="region of interest" description="Disordered" evidence="1">
    <location>
        <begin position="1"/>
        <end position="44"/>
    </location>
</feature>
<feature type="compositionally biased region" description="Basic and acidic residues" evidence="1">
    <location>
        <begin position="650"/>
        <end position="663"/>
    </location>
</feature>